<evidence type="ECO:0000313" key="1">
    <source>
        <dbReference type="EMBL" id="KAF6025970.1"/>
    </source>
</evidence>
<dbReference type="PANTHER" id="PTHR47331:SF5">
    <property type="entry name" value="RIBONUCLEASE H"/>
    <property type="match status" value="1"/>
</dbReference>
<keyword evidence="2" id="KW-1185">Reference proteome</keyword>
<gene>
    <name evidence="1" type="ORF">EB796_015726</name>
</gene>
<proteinExistence type="predicted"/>
<dbReference type="PANTHER" id="PTHR47331">
    <property type="entry name" value="PHD-TYPE DOMAIN-CONTAINING PROTEIN"/>
    <property type="match status" value="1"/>
</dbReference>
<dbReference type="AlphaFoldDB" id="A0A7J7JI62"/>
<dbReference type="Proteomes" id="UP000593567">
    <property type="component" value="Unassembled WGS sequence"/>
</dbReference>
<protein>
    <submittedName>
        <fullName evidence="1">Uncharacterized protein</fullName>
    </submittedName>
</protein>
<accession>A0A7J7JI62</accession>
<organism evidence="1 2">
    <name type="scientific">Bugula neritina</name>
    <name type="common">Brown bryozoan</name>
    <name type="synonym">Sertularia neritina</name>
    <dbReference type="NCBI Taxonomy" id="10212"/>
    <lineage>
        <taxon>Eukaryota</taxon>
        <taxon>Metazoa</taxon>
        <taxon>Spiralia</taxon>
        <taxon>Lophotrochozoa</taxon>
        <taxon>Bryozoa</taxon>
        <taxon>Gymnolaemata</taxon>
        <taxon>Cheilostomatida</taxon>
        <taxon>Flustrina</taxon>
        <taxon>Buguloidea</taxon>
        <taxon>Bugulidae</taxon>
        <taxon>Bugula</taxon>
    </lineage>
</organism>
<sequence length="153" mass="17180">MWFSGPKFLLETSPKLLQQPQEKNYPIDPSDPELKKVQVLASAAMPFITQKFTKFSTWGTLIRSIAIIQGIHKSAENKWSIKPVNQESLKAASTAVVLKTQQQHFSREMESISSNTALGKYLQERHIKFVFNTPQASHAGECGNAKFVVSKQC</sequence>
<dbReference type="EMBL" id="VXIV02002383">
    <property type="protein sequence ID" value="KAF6025970.1"/>
    <property type="molecule type" value="Genomic_DNA"/>
</dbReference>
<comment type="caution">
    <text evidence="1">The sequence shown here is derived from an EMBL/GenBank/DDBJ whole genome shotgun (WGS) entry which is preliminary data.</text>
</comment>
<name>A0A7J7JI62_BUGNE</name>
<reference evidence="1" key="1">
    <citation type="submission" date="2020-06" db="EMBL/GenBank/DDBJ databases">
        <title>Draft genome of Bugula neritina, a colonial animal packing powerful symbionts and potential medicines.</title>
        <authorList>
            <person name="Rayko M."/>
        </authorList>
    </citation>
    <scope>NUCLEOTIDE SEQUENCE [LARGE SCALE GENOMIC DNA]</scope>
    <source>
        <strain evidence="1">Kwan_BN1</strain>
    </source>
</reference>
<evidence type="ECO:0000313" key="2">
    <source>
        <dbReference type="Proteomes" id="UP000593567"/>
    </source>
</evidence>